<organism evidence="1 2">
    <name type="scientific">Wohlfahrtiimonas larvae</name>
    <dbReference type="NCBI Taxonomy" id="1157986"/>
    <lineage>
        <taxon>Bacteria</taxon>
        <taxon>Pseudomonadati</taxon>
        <taxon>Pseudomonadota</taxon>
        <taxon>Gammaproteobacteria</taxon>
        <taxon>Cardiobacteriales</taxon>
        <taxon>Ignatzschineriaceae</taxon>
        <taxon>Wohlfahrtiimonas</taxon>
    </lineage>
</organism>
<reference evidence="2" key="1">
    <citation type="journal article" date="2019" name="Int. J. Syst. Evol. Microbiol.">
        <title>The Global Catalogue of Microorganisms (GCM) 10K type strain sequencing project: providing services to taxonomists for standard genome sequencing and annotation.</title>
        <authorList>
            <consortium name="The Broad Institute Genomics Platform"/>
            <consortium name="The Broad Institute Genome Sequencing Center for Infectious Disease"/>
            <person name="Wu L."/>
            <person name="Ma J."/>
        </authorList>
    </citation>
    <scope>NUCLEOTIDE SEQUENCE [LARGE SCALE GENOMIC DNA]</scope>
    <source>
        <strain evidence="2">JCM 18424</strain>
    </source>
</reference>
<comment type="caution">
    <text evidence="1">The sequence shown here is derived from an EMBL/GenBank/DDBJ whole genome shotgun (WGS) entry which is preliminary data.</text>
</comment>
<sequence length="80" mass="9311">MDIQAMKWVHDEEYARKFHDSFLKLVVLKSMMTLTMVTVQMKNKGYAQSPNRECKLLNTDNAAVSVRKILFPNETGWQFG</sequence>
<accession>A0ABP9MHD5</accession>
<dbReference type="Proteomes" id="UP001500631">
    <property type="component" value="Unassembled WGS sequence"/>
</dbReference>
<gene>
    <name evidence="1" type="ORF">GCM10023338_04080</name>
</gene>
<name>A0ABP9MHD5_9GAMM</name>
<evidence type="ECO:0000313" key="2">
    <source>
        <dbReference type="Proteomes" id="UP001500631"/>
    </source>
</evidence>
<proteinExistence type="predicted"/>
<protein>
    <submittedName>
        <fullName evidence="1">Uncharacterized protein</fullName>
    </submittedName>
</protein>
<dbReference type="EMBL" id="BAABKE010000001">
    <property type="protein sequence ID" value="GAA5095097.1"/>
    <property type="molecule type" value="Genomic_DNA"/>
</dbReference>
<keyword evidence="2" id="KW-1185">Reference proteome</keyword>
<evidence type="ECO:0000313" key="1">
    <source>
        <dbReference type="EMBL" id="GAA5095097.1"/>
    </source>
</evidence>